<keyword evidence="5" id="KW-0598">Phosphotransferase system</keyword>
<keyword evidence="8" id="KW-0762">Sugar transport</keyword>
<dbReference type="AlphaFoldDB" id="A0A163DEI8"/>
<evidence type="ECO:0000256" key="2">
    <source>
        <dbReference type="ARBA" id="ARBA00022448"/>
    </source>
</evidence>
<dbReference type="OrthoDB" id="369398at2"/>
<dbReference type="Gene3D" id="3.40.930.10">
    <property type="entry name" value="Mannitol-specific EII, Chain A"/>
    <property type="match status" value="1"/>
</dbReference>
<feature type="domain" description="PTS EIIA type-2" evidence="7">
    <location>
        <begin position="2"/>
        <end position="145"/>
    </location>
</feature>
<dbReference type="PANTHER" id="PTHR36203">
    <property type="entry name" value="ASCORBATE-SPECIFIC PTS SYSTEM EIIA COMPONENT"/>
    <property type="match status" value="1"/>
</dbReference>
<evidence type="ECO:0000313" key="8">
    <source>
        <dbReference type="EMBL" id="KZS43173.1"/>
    </source>
</evidence>
<dbReference type="Pfam" id="PF00359">
    <property type="entry name" value="PTS_EIIA_2"/>
    <property type="match status" value="1"/>
</dbReference>
<dbReference type="PANTHER" id="PTHR36203:SF5">
    <property type="entry name" value="PTS SYSTEM, EIIA COMPONENT"/>
    <property type="match status" value="1"/>
</dbReference>
<name>A0A163DEI8_9BACL</name>
<evidence type="ECO:0000256" key="1">
    <source>
        <dbReference type="ARBA" id="ARBA00004496"/>
    </source>
</evidence>
<dbReference type="CDD" id="cd00211">
    <property type="entry name" value="PTS_IIA_fru"/>
    <property type="match status" value="1"/>
</dbReference>
<gene>
    <name evidence="8" type="ORF">AWU65_00695</name>
</gene>
<dbReference type="GO" id="GO:0005737">
    <property type="term" value="C:cytoplasm"/>
    <property type="evidence" value="ECO:0007669"/>
    <property type="project" value="UniProtKB-SubCell"/>
</dbReference>
<evidence type="ECO:0000259" key="7">
    <source>
        <dbReference type="PROSITE" id="PS51094"/>
    </source>
</evidence>
<dbReference type="Proteomes" id="UP000076796">
    <property type="component" value="Unassembled WGS sequence"/>
</dbReference>
<reference evidence="8" key="1">
    <citation type="journal article" date="2016" name="Genome Announc.">
        <title>Draft genomes of two strains of Paenibacillus glucanolyticus with capability to degrade lignocellulose.</title>
        <authorList>
            <person name="Mathews S.L."/>
            <person name="Pawlak J."/>
            <person name="Grunden A.M."/>
        </authorList>
    </citation>
    <scope>NUCLEOTIDE SEQUENCE [LARGE SCALE GENOMIC DNA]</scope>
    <source>
        <strain evidence="8">SLM1</strain>
    </source>
</reference>
<organism evidence="8 9">
    <name type="scientific">Paenibacillus glucanolyticus</name>
    <dbReference type="NCBI Taxonomy" id="59843"/>
    <lineage>
        <taxon>Bacteria</taxon>
        <taxon>Bacillati</taxon>
        <taxon>Bacillota</taxon>
        <taxon>Bacilli</taxon>
        <taxon>Bacillales</taxon>
        <taxon>Paenibacillaceae</taxon>
        <taxon>Paenibacillus</taxon>
    </lineage>
</organism>
<dbReference type="InterPro" id="IPR002178">
    <property type="entry name" value="PTS_EIIA_type-2_dom"/>
</dbReference>
<sequence>MKFLEPSLIALDVEAETAEEAIRLAGGLLTNAGTTEERYADAMVASYRDKGPYFVLAPHVALPHARAEDGVKEASVSLLRLKNPVVFGHAANDPVQLVFALGGSTSSEHIAMLRKLTTLLSNPDNLEQFKQAADVETIQQLIRGNET</sequence>
<protein>
    <submittedName>
        <fullName evidence="8">PTS sugar transporter subunit IIA</fullName>
    </submittedName>
</protein>
<dbReference type="InterPro" id="IPR051351">
    <property type="entry name" value="Ascorbate-PTS_EIIA_comp"/>
</dbReference>
<dbReference type="RefSeq" id="WP_006210519.1">
    <property type="nucleotide sequence ID" value="NZ_CP028366.1"/>
</dbReference>
<comment type="subcellular location">
    <subcellularLocation>
        <location evidence="1">Cytoplasm</location>
    </subcellularLocation>
</comment>
<dbReference type="SUPFAM" id="SSF55804">
    <property type="entry name" value="Phoshotransferase/anion transport protein"/>
    <property type="match status" value="1"/>
</dbReference>
<dbReference type="InterPro" id="IPR016152">
    <property type="entry name" value="PTrfase/Anion_transptr"/>
</dbReference>
<accession>A0A163DEI8</accession>
<evidence type="ECO:0000313" key="9">
    <source>
        <dbReference type="Proteomes" id="UP000076796"/>
    </source>
</evidence>
<keyword evidence="3" id="KW-0963">Cytoplasm</keyword>
<keyword evidence="2" id="KW-0813">Transport</keyword>
<evidence type="ECO:0000256" key="6">
    <source>
        <dbReference type="ARBA" id="ARBA00022777"/>
    </source>
</evidence>
<evidence type="ECO:0000256" key="3">
    <source>
        <dbReference type="ARBA" id="ARBA00022490"/>
    </source>
</evidence>
<keyword evidence="6" id="KW-0418">Kinase</keyword>
<keyword evidence="4" id="KW-0808">Transferase</keyword>
<comment type="caution">
    <text evidence="8">The sequence shown here is derived from an EMBL/GenBank/DDBJ whole genome shotgun (WGS) entry which is preliminary data.</text>
</comment>
<dbReference type="GeneID" id="97555265"/>
<evidence type="ECO:0000256" key="5">
    <source>
        <dbReference type="ARBA" id="ARBA00022683"/>
    </source>
</evidence>
<proteinExistence type="predicted"/>
<dbReference type="GO" id="GO:0009401">
    <property type="term" value="P:phosphoenolpyruvate-dependent sugar phosphotransferase system"/>
    <property type="evidence" value="ECO:0007669"/>
    <property type="project" value="UniProtKB-KW"/>
</dbReference>
<dbReference type="PROSITE" id="PS00372">
    <property type="entry name" value="PTS_EIIA_TYPE_2_HIS"/>
    <property type="match status" value="1"/>
</dbReference>
<dbReference type="PROSITE" id="PS51094">
    <property type="entry name" value="PTS_EIIA_TYPE_2"/>
    <property type="match status" value="1"/>
</dbReference>
<keyword evidence="9" id="KW-1185">Reference proteome</keyword>
<dbReference type="EMBL" id="LWMH01000003">
    <property type="protein sequence ID" value="KZS43173.1"/>
    <property type="molecule type" value="Genomic_DNA"/>
</dbReference>
<evidence type="ECO:0000256" key="4">
    <source>
        <dbReference type="ARBA" id="ARBA00022679"/>
    </source>
</evidence>
<dbReference type="GO" id="GO:0016301">
    <property type="term" value="F:kinase activity"/>
    <property type="evidence" value="ECO:0007669"/>
    <property type="project" value="UniProtKB-KW"/>
</dbReference>